<sequence length="31" mass="3579">MYVCSWQHRLKLCMATKYKGASLVRCTLCNA</sequence>
<evidence type="ECO:0000313" key="2">
    <source>
        <dbReference type="Proteomes" id="UP000012073"/>
    </source>
</evidence>
<organism evidence="1 2">
    <name type="scientific">Chondrus crispus</name>
    <name type="common">Carrageen Irish moss</name>
    <name type="synonym">Polymorpha crispa</name>
    <dbReference type="NCBI Taxonomy" id="2769"/>
    <lineage>
        <taxon>Eukaryota</taxon>
        <taxon>Rhodophyta</taxon>
        <taxon>Florideophyceae</taxon>
        <taxon>Rhodymeniophycidae</taxon>
        <taxon>Gigartinales</taxon>
        <taxon>Gigartinaceae</taxon>
        <taxon>Chondrus</taxon>
    </lineage>
</organism>
<dbReference type="AlphaFoldDB" id="R7Q9S8"/>
<dbReference type="NCBIfam" id="TIGR01053">
    <property type="entry name" value="LSD1"/>
    <property type="match status" value="1"/>
</dbReference>
<reference evidence="2" key="1">
    <citation type="journal article" date="2013" name="Proc. Natl. Acad. Sci. U.S.A.">
        <title>Genome structure and metabolic features in the red seaweed Chondrus crispus shed light on evolution of the Archaeplastida.</title>
        <authorList>
            <person name="Collen J."/>
            <person name="Porcel B."/>
            <person name="Carre W."/>
            <person name="Ball S.G."/>
            <person name="Chaparro C."/>
            <person name="Tonon T."/>
            <person name="Barbeyron T."/>
            <person name="Michel G."/>
            <person name="Noel B."/>
            <person name="Valentin K."/>
            <person name="Elias M."/>
            <person name="Artiguenave F."/>
            <person name="Arun A."/>
            <person name="Aury J.M."/>
            <person name="Barbosa-Neto J.F."/>
            <person name="Bothwell J.H."/>
            <person name="Bouget F.Y."/>
            <person name="Brillet L."/>
            <person name="Cabello-Hurtado F."/>
            <person name="Capella-Gutierrez S."/>
            <person name="Charrier B."/>
            <person name="Cladiere L."/>
            <person name="Cock J.M."/>
            <person name="Coelho S.M."/>
            <person name="Colleoni C."/>
            <person name="Czjzek M."/>
            <person name="Da Silva C."/>
            <person name="Delage L."/>
            <person name="Denoeud F."/>
            <person name="Deschamps P."/>
            <person name="Dittami S.M."/>
            <person name="Gabaldon T."/>
            <person name="Gachon C.M."/>
            <person name="Groisillier A."/>
            <person name="Herve C."/>
            <person name="Jabbari K."/>
            <person name="Katinka M."/>
            <person name="Kloareg B."/>
            <person name="Kowalczyk N."/>
            <person name="Labadie K."/>
            <person name="Leblanc C."/>
            <person name="Lopez P.J."/>
            <person name="McLachlan D.H."/>
            <person name="Meslet-Cladiere L."/>
            <person name="Moustafa A."/>
            <person name="Nehr Z."/>
            <person name="Nyvall Collen P."/>
            <person name="Panaud O."/>
            <person name="Partensky F."/>
            <person name="Poulain J."/>
            <person name="Rensing S.A."/>
            <person name="Rousvoal S."/>
            <person name="Samson G."/>
            <person name="Symeonidi A."/>
            <person name="Weissenbach J."/>
            <person name="Zambounis A."/>
            <person name="Wincker P."/>
            <person name="Boyen C."/>
        </authorList>
    </citation>
    <scope>NUCLEOTIDE SEQUENCE [LARGE SCALE GENOMIC DNA]</scope>
    <source>
        <strain evidence="2">cv. Stackhouse</strain>
    </source>
</reference>
<dbReference type="Proteomes" id="UP000012073">
    <property type="component" value="Unassembled WGS sequence"/>
</dbReference>
<dbReference type="RefSeq" id="XP_005713965.1">
    <property type="nucleotide sequence ID" value="XM_005713908.1"/>
</dbReference>
<dbReference type="Gramene" id="CDF34146">
    <property type="protein sequence ID" value="CDF34146"/>
    <property type="gene ID" value="CHC_T00002835001"/>
</dbReference>
<dbReference type="GeneID" id="17321677"/>
<dbReference type="KEGG" id="ccp:CHC_T00002835001"/>
<gene>
    <name evidence="1" type="ORF">CHC_T00002835001</name>
</gene>
<proteinExistence type="predicted"/>
<keyword evidence="2" id="KW-1185">Reference proteome</keyword>
<name>R7Q9S8_CHOCR</name>
<accession>R7Q9S8</accession>
<evidence type="ECO:0000313" key="1">
    <source>
        <dbReference type="EMBL" id="CDF34146.1"/>
    </source>
</evidence>
<protein>
    <submittedName>
        <fullName evidence="1">Uncharacterized protein</fullName>
    </submittedName>
</protein>
<dbReference type="EMBL" id="HG001674">
    <property type="protein sequence ID" value="CDF34146.1"/>
    <property type="molecule type" value="Genomic_DNA"/>
</dbReference>